<evidence type="ECO:0000256" key="5">
    <source>
        <dbReference type="ARBA" id="ARBA00023136"/>
    </source>
</evidence>
<keyword evidence="11" id="KW-1185">Reference proteome</keyword>
<dbReference type="RefSeq" id="YP_009624051.1">
    <property type="nucleotide sequence ID" value="NC_042116.1"/>
</dbReference>
<keyword evidence="4" id="KW-0732">Signal</keyword>
<keyword evidence="2" id="KW-1134">Transmembrane beta strand</keyword>
<evidence type="ECO:0000259" key="8">
    <source>
        <dbReference type="Pfam" id="PF03895"/>
    </source>
</evidence>
<evidence type="ECO:0000256" key="3">
    <source>
        <dbReference type="ARBA" id="ARBA00022692"/>
    </source>
</evidence>
<comment type="subcellular location">
    <subcellularLocation>
        <location evidence="1">Cell outer membrane</location>
    </subcellularLocation>
</comment>
<keyword evidence="6" id="KW-0998">Cell outer membrane</keyword>
<evidence type="ECO:0000256" key="7">
    <source>
        <dbReference type="SAM" id="MobiDB-lite"/>
    </source>
</evidence>
<dbReference type="EMBL" id="LT960551">
    <property type="protein sequence ID" value="SOK58718.1"/>
    <property type="molecule type" value="Genomic_DNA"/>
</dbReference>
<dbReference type="SUPFAM" id="SSF54523">
    <property type="entry name" value="Pili subunits"/>
    <property type="match status" value="1"/>
</dbReference>
<dbReference type="InterPro" id="IPR045584">
    <property type="entry name" value="Pilin-like"/>
</dbReference>
<dbReference type="Proteomes" id="UP000317227">
    <property type="component" value="Segment"/>
</dbReference>
<feature type="region of interest" description="Disordered" evidence="7">
    <location>
        <begin position="87"/>
        <end position="136"/>
    </location>
</feature>
<evidence type="ECO:0000313" key="11">
    <source>
        <dbReference type="Proteomes" id="UP000240931"/>
    </source>
</evidence>
<evidence type="ECO:0000313" key="12">
    <source>
        <dbReference type="Proteomes" id="UP000317227"/>
    </source>
</evidence>
<dbReference type="Pfam" id="PF03895">
    <property type="entry name" value="YadA_anchor"/>
    <property type="match status" value="1"/>
</dbReference>
<evidence type="ECO:0000256" key="6">
    <source>
        <dbReference type="ARBA" id="ARBA00023237"/>
    </source>
</evidence>
<sequence length="528" mass="56490">MKKTLLALSIVVASMTAFNATAAVSLKSSGDQFGPAMSDLLQSNENGNWNQQRFMNTFNNRFNGTEAEALALFNAVKGGNVPTSLDSFNSTLPSSGGTVTKGDKGDKGDKGENGADGTKVSLTPDGTITLDDGKGGTVQQDLATQAELNQERYKLEQKDKEHDVTLTDHETRLDTVENMTNGLNVVVGTNKQDIEELKDGKADKKDLDKEVADRDAGDKVLDSKIDNVVSNQSSTDAAQNAAIDSKVDKTTQAAKDSAQDTAIGNKVDKSQYNTDKVIQGIHDAAQDNAIIGLAVTKADKKDLDKEVADRKTADNKLQSNIDNEANVRNNADVALKNNIDKNKADQLGVDTAQNAVIDTKASKQDLNTEVDERKVADKKLQKNIDNEANVRNNADQVLSSRIDTNSTTLVQHDQRITSNTQRVGVVENRVTNLEQSTNRRFTELKSTVDDNRKVASAGIAGAGAMANIPQVSQNSTFSVGAGIGGYDSEQAVAVGFSARINNNIVTKVAVSTNTQSELLWGAGVGVEW</sequence>
<keyword evidence="3" id="KW-0812">Transmembrane</keyword>
<feature type="compositionally biased region" description="Basic and acidic residues" evidence="7">
    <location>
        <begin position="101"/>
        <end position="113"/>
    </location>
</feature>
<dbReference type="InterPro" id="IPR005594">
    <property type="entry name" value="YadA_C"/>
</dbReference>
<keyword evidence="5" id="KW-0472">Membrane</keyword>
<gene>
    <name evidence="9" type="primary">g441</name>
</gene>
<evidence type="ECO:0000313" key="10">
    <source>
        <dbReference type="EMBL" id="VUE36487.1"/>
    </source>
</evidence>
<dbReference type="Gene3D" id="3.30.1300.30">
    <property type="entry name" value="GSPII I/J protein-like"/>
    <property type="match status" value="1"/>
</dbReference>
<dbReference type="OrthoDB" id="30737at10239"/>
<protein>
    <recommendedName>
        <fullName evidence="8">Trimeric autotransporter adhesin YadA-like C-terminal membrane anchor domain-containing protein</fullName>
    </recommendedName>
</protein>
<name>A0A2C9CZB7_9CAUD</name>
<reference evidence="11" key="1">
    <citation type="submission" date="2017-10" db="EMBL/GenBank/DDBJ databases">
        <authorList>
            <person name="Skurnik M."/>
        </authorList>
    </citation>
    <scope>NUCLEOTIDE SEQUENCE [LARGE SCALE GENOMIC DNA]</scope>
</reference>
<reference evidence="10 12" key="3">
    <citation type="submission" date="2019-06" db="EMBL/GenBank/DDBJ databases">
        <authorList>
            <person name="Bower L."/>
            <person name="Leinonen R."/>
        </authorList>
    </citation>
    <scope>NUCLEOTIDE SEQUENCE [LARGE SCALE GENOMIC DNA]</scope>
</reference>
<dbReference type="EMBL" id="LR596615">
    <property type="protein sequence ID" value="VUE36487.1"/>
    <property type="molecule type" value="Genomic_DNA"/>
</dbReference>
<evidence type="ECO:0000256" key="4">
    <source>
        <dbReference type="ARBA" id="ARBA00022729"/>
    </source>
</evidence>
<evidence type="ECO:0000256" key="1">
    <source>
        <dbReference type="ARBA" id="ARBA00004442"/>
    </source>
</evidence>
<proteinExistence type="predicted"/>
<accession>A0A2C9CZB7</accession>
<organism evidence="9 11">
    <name type="scientific">Yersinia phage fHe-Yen9-04</name>
    <dbReference type="NCBI Taxonomy" id="2052742"/>
    <lineage>
        <taxon>Viruses</taxon>
        <taxon>Duplodnaviria</taxon>
        <taxon>Heunggongvirae</taxon>
        <taxon>Uroviricota</taxon>
        <taxon>Caudoviricetes</taxon>
        <taxon>Eneladusvirus</taxon>
        <taxon>Eneladusvirus Yen904</taxon>
    </lineage>
</organism>
<evidence type="ECO:0000313" key="9">
    <source>
        <dbReference type="EMBL" id="SOK58718.1"/>
    </source>
</evidence>
<reference evidence="9" key="2">
    <citation type="submission" date="2017-10" db="EMBL/GenBank/DDBJ databases">
        <authorList>
            <person name="Banno H."/>
            <person name="Chua N.-H."/>
        </authorList>
    </citation>
    <scope>NUCLEOTIDE SEQUENCE [LARGE SCALE GENOMIC DNA]</scope>
</reference>
<feature type="domain" description="Trimeric autotransporter adhesin YadA-like C-terminal membrane anchor" evidence="8">
    <location>
        <begin position="469"/>
        <end position="528"/>
    </location>
</feature>
<dbReference type="GeneID" id="40100961"/>
<evidence type="ECO:0000256" key="2">
    <source>
        <dbReference type="ARBA" id="ARBA00022452"/>
    </source>
</evidence>
<dbReference type="KEGG" id="vg:40100961"/>
<dbReference type="Proteomes" id="UP000240931">
    <property type="component" value="Segment"/>
</dbReference>